<feature type="domain" description="DUF8040" evidence="2">
    <location>
        <begin position="515"/>
        <end position="569"/>
    </location>
</feature>
<proteinExistence type="predicted"/>
<dbReference type="AlphaFoldDB" id="A0A843XCC6"/>
<feature type="region of interest" description="Disordered" evidence="1">
    <location>
        <begin position="309"/>
        <end position="364"/>
    </location>
</feature>
<dbReference type="Proteomes" id="UP000652761">
    <property type="component" value="Unassembled WGS sequence"/>
</dbReference>
<feature type="compositionally biased region" description="Polar residues" evidence="1">
    <location>
        <begin position="325"/>
        <end position="337"/>
    </location>
</feature>
<sequence length="569" mass="64725">MALVALILPLMAQIPLQMALVALIPLLVLIQLEHEGLELISAPLQNLPGVFTPFSRTAPSLPFYHPHFTSTYERERERAHPLRHPCSSSSSDFDHLSTIGNLLPSTSAAVESPLSPLLLPLFTHTSHHLLHPCSSSSFDFVRLRRQGIFYRRHHHCSVVKPTRVTCYWCSRASPFAYRSSYPGLPPSLSLPGSRVHASADCAFVRQHIILVCDAMTVVTGYYVNDHLPTITLYPLQQTNSDLAKLIDKPFPYKQQMDILCGKTTVRSSHFLGSTQDVDVDSQRSFCDDDNSTRQGFSAMGLDSQQVQSIDDDNFNPFDFPPLSQPPSYENTQTQNTPIEDEATSPDERRTTQAQSSKSRKRRSKKYSELLTLAQYYQLNDQRMKLEKSLFPGSSSSTVSKDEEQYTVRECVSRLKTMVNGYPGARYKGFVTVEEGNMVFRGIIMRQTSSANDTVPFQAPSVVHETQPREAEERVVYRDAILEENAMFMAVGEMLMSFIMDEDEEDTTLIPRPMHTSRHTGHVWVHEVLHGHERRCYNTFRMHPSMFLKLRDILVERELIRDCRYVTTSE</sequence>
<dbReference type="OrthoDB" id="1851308at2759"/>
<evidence type="ECO:0000259" key="2">
    <source>
        <dbReference type="Pfam" id="PF26138"/>
    </source>
</evidence>
<reference evidence="3" key="1">
    <citation type="submission" date="2017-07" db="EMBL/GenBank/DDBJ databases">
        <title>Taro Niue Genome Assembly and Annotation.</title>
        <authorList>
            <person name="Atibalentja N."/>
            <person name="Keating K."/>
            <person name="Fields C.J."/>
        </authorList>
    </citation>
    <scope>NUCLEOTIDE SEQUENCE</scope>
    <source>
        <strain evidence="3">Niue_2</strain>
        <tissue evidence="3">Leaf</tissue>
    </source>
</reference>
<dbReference type="InterPro" id="IPR058353">
    <property type="entry name" value="DUF8040"/>
</dbReference>
<accession>A0A843XCC6</accession>
<comment type="caution">
    <text evidence="3">The sequence shown here is derived from an EMBL/GenBank/DDBJ whole genome shotgun (WGS) entry which is preliminary data.</text>
</comment>
<name>A0A843XCC6_COLES</name>
<dbReference type="EMBL" id="NMUH01007246">
    <property type="protein sequence ID" value="MQM16920.1"/>
    <property type="molecule type" value="Genomic_DNA"/>
</dbReference>
<keyword evidence="4" id="KW-1185">Reference proteome</keyword>
<evidence type="ECO:0000313" key="4">
    <source>
        <dbReference type="Proteomes" id="UP000652761"/>
    </source>
</evidence>
<protein>
    <recommendedName>
        <fullName evidence="2">DUF8040 domain-containing protein</fullName>
    </recommendedName>
</protein>
<organism evidence="3 4">
    <name type="scientific">Colocasia esculenta</name>
    <name type="common">Wild taro</name>
    <name type="synonym">Arum esculentum</name>
    <dbReference type="NCBI Taxonomy" id="4460"/>
    <lineage>
        <taxon>Eukaryota</taxon>
        <taxon>Viridiplantae</taxon>
        <taxon>Streptophyta</taxon>
        <taxon>Embryophyta</taxon>
        <taxon>Tracheophyta</taxon>
        <taxon>Spermatophyta</taxon>
        <taxon>Magnoliopsida</taxon>
        <taxon>Liliopsida</taxon>
        <taxon>Araceae</taxon>
        <taxon>Aroideae</taxon>
        <taxon>Colocasieae</taxon>
        <taxon>Colocasia</taxon>
    </lineage>
</organism>
<dbReference type="Pfam" id="PF26138">
    <property type="entry name" value="DUF8040"/>
    <property type="match status" value="1"/>
</dbReference>
<evidence type="ECO:0000256" key="1">
    <source>
        <dbReference type="SAM" id="MobiDB-lite"/>
    </source>
</evidence>
<evidence type="ECO:0000313" key="3">
    <source>
        <dbReference type="EMBL" id="MQM16920.1"/>
    </source>
</evidence>
<gene>
    <name evidence="3" type="ORF">Taro_049882</name>
</gene>